<dbReference type="Pfam" id="PF13920">
    <property type="entry name" value="zf-C3HC4_3"/>
    <property type="match status" value="1"/>
</dbReference>
<dbReference type="Pfam" id="PF00653">
    <property type="entry name" value="BIR"/>
    <property type="match status" value="2"/>
</dbReference>
<feature type="compositionally biased region" description="Polar residues" evidence="1">
    <location>
        <begin position="249"/>
        <end position="279"/>
    </location>
</feature>
<gene>
    <name evidence="2" type="ORF">MAR_019064</name>
</gene>
<dbReference type="CDD" id="cd00022">
    <property type="entry name" value="BIR"/>
    <property type="match status" value="2"/>
</dbReference>
<feature type="region of interest" description="Disordered" evidence="1">
    <location>
        <begin position="367"/>
        <end position="394"/>
    </location>
</feature>
<proteinExistence type="predicted"/>
<reference evidence="2" key="1">
    <citation type="submission" date="2022-11" db="EMBL/GenBank/DDBJ databases">
        <title>Centuries of genome instability and evolution in soft-shell clam transmissible cancer (bioRxiv).</title>
        <authorList>
            <person name="Hart S.F.M."/>
            <person name="Yonemitsu M.A."/>
            <person name="Giersch R.M."/>
            <person name="Beal B.F."/>
            <person name="Arriagada G."/>
            <person name="Davis B.W."/>
            <person name="Ostrander E.A."/>
            <person name="Goff S.P."/>
            <person name="Metzger M.J."/>
        </authorList>
    </citation>
    <scope>NUCLEOTIDE SEQUENCE</scope>
    <source>
        <strain evidence="2">MELC-2E11</strain>
        <tissue evidence="2">Siphon/mantle</tissue>
    </source>
</reference>
<evidence type="ECO:0000313" key="3">
    <source>
        <dbReference type="Proteomes" id="UP001164746"/>
    </source>
</evidence>
<dbReference type="PANTHER" id="PTHR10044">
    <property type="entry name" value="INHIBITOR OF APOPTOSIS"/>
    <property type="match status" value="1"/>
</dbReference>
<sequence length="791" mass="89522">MDTCSSQQSVASNCLYSFFYGSIIRTIEQLAKTDVEYAHRNHKLQGTKPGGCNGILYKAQDARTIRVVGEFPTNDSMRRIQTITSLLKILNEIESFDGIYMKRDGIYLVFHSSKEYQKESAGYSGVPLEIACRFYSTLSVFVPSSGTKCCIKNQTSMFLFERLDDSLNASKDNKKFFEAMYGFLINISEPLKDIQTLVNLIISEANIVSLARHQRAETVSIHGTQLIDRNEIRTRVLTAAPVHREIHNNPVTRSNEDTGNNQTHNDQQPFNSSLSTSQDDLSIRYPPNLYHALPSGSLDNRATTDGGTNSFNMNSYRPNETSLATEYQPSIIAQATPDDSEVMFQRSLHSVSSTDDRSSTEQIRHNMSSVSEQHKVFDRHSAGRIPQTSPRPRARYPAYGDNMTRLGSYSSWGRQLPTPFALTSAGFFFTGDSVKPVNVLKVATFSKIPNRNEIIIIGEDDLVRCYECGIGLKDFSEGDDPLREHAQHAPRCRFIADYFGSQANIDAYTRRMEDPDEIRRRGLTRFLNAKGTSVTRYKARSESFRSFDSRLSSYRTWPTTTVQRPFQLAEAGLYYTGREDHVRCFACDGGLRRWDPEDDPWIEHCKWFPACPFAREEKGDEYIALVQATIDNDLTYSEPNGCSEQTSTLQSNTDLVAGIGNLAIDSTDIEELRKTCTVDMGFSKTDFDKAISDLAGRGNSRPTIEDVISAFEVLGQRQENYTANQRKENLLEENQRLRSMLLCFICQRNQVNALYLPCTDHRLCMDCAREYSTTCPVCQRPVKDIIKTFMS</sequence>
<feature type="region of interest" description="Disordered" evidence="1">
    <location>
        <begin position="244"/>
        <end position="279"/>
    </location>
</feature>
<feature type="compositionally biased region" description="Basic and acidic residues" evidence="1">
    <location>
        <begin position="372"/>
        <end position="381"/>
    </location>
</feature>
<dbReference type="PANTHER" id="PTHR10044:SF139">
    <property type="entry name" value="DEATH-ASSOCIATED INHIBITOR OF APOPTOSIS 2"/>
    <property type="match status" value="1"/>
</dbReference>
<dbReference type="SUPFAM" id="SSF57924">
    <property type="entry name" value="Inhibitor of apoptosis (IAP) repeat"/>
    <property type="match status" value="2"/>
</dbReference>
<dbReference type="Gene3D" id="3.30.40.10">
    <property type="entry name" value="Zinc/RING finger domain, C3HC4 (zinc finger)"/>
    <property type="match status" value="1"/>
</dbReference>
<name>A0ABY7EK15_MYAAR</name>
<dbReference type="EMBL" id="CP111017">
    <property type="protein sequence ID" value="WAR09106.1"/>
    <property type="molecule type" value="Genomic_DNA"/>
</dbReference>
<dbReference type="Gene3D" id="1.10.1170.10">
    <property type="entry name" value="Inhibitor Of Apoptosis Protein (2mihbC-IAP-1), Chain A"/>
    <property type="match status" value="2"/>
</dbReference>
<keyword evidence="3" id="KW-1185">Reference proteome</keyword>
<dbReference type="InterPro" id="IPR001370">
    <property type="entry name" value="BIR_rpt"/>
</dbReference>
<dbReference type="InterPro" id="IPR013083">
    <property type="entry name" value="Znf_RING/FYVE/PHD"/>
</dbReference>
<dbReference type="InterPro" id="IPR050784">
    <property type="entry name" value="IAP"/>
</dbReference>
<evidence type="ECO:0000313" key="2">
    <source>
        <dbReference type="EMBL" id="WAR09106.1"/>
    </source>
</evidence>
<protein>
    <submittedName>
        <fullName evidence="2">PIAP-like protein</fullName>
    </submittedName>
</protein>
<dbReference type="Proteomes" id="UP001164746">
    <property type="component" value="Chromosome 6"/>
</dbReference>
<accession>A0ABY7EK15</accession>
<evidence type="ECO:0000256" key="1">
    <source>
        <dbReference type="SAM" id="MobiDB-lite"/>
    </source>
</evidence>
<dbReference type="SMART" id="SM00238">
    <property type="entry name" value="BIR"/>
    <property type="match status" value="2"/>
</dbReference>
<organism evidence="2 3">
    <name type="scientific">Mya arenaria</name>
    <name type="common">Soft-shell clam</name>
    <dbReference type="NCBI Taxonomy" id="6604"/>
    <lineage>
        <taxon>Eukaryota</taxon>
        <taxon>Metazoa</taxon>
        <taxon>Spiralia</taxon>
        <taxon>Lophotrochozoa</taxon>
        <taxon>Mollusca</taxon>
        <taxon>Bivalvia</taxon>
        <taxon>Autobranchia</taxon>
        <taxon>Heteroconchia</taxon>
        <taxon>Euheterodonta</taxon>
        <taxon>Imparidentia</taxon>
        <taxon>Neoheterodontei</taxon>
        <taxon>Myida</taxon>
        <taxon>Myoidea</taxon>
        <taxon>Myidae</taxon>
        <taxon>Mya</taxon>
    </lineage>
</organism>